<evidence type="ECO:0000256" key="1">
    <source>
        <dbReference type="SAM" id="MobiDB-lite"/>
    </source>
</evidence>
<feature type="transmembrane region" description="Helical" evidence="2">
    <location>
        <begin position="50"/>
        <end position="73"/>
    </location>
</feature>
<evidence type="ECO:0000259" key="3">
    <source>
        <dbReference type="Pfam" id="PF18915"/>
    </source>
</evidence>
<feature type="compositionally biased region" description="Acidic residues" evidence="1">
    <location>
        <begin position="285"/>
        <end position="300"/>
    </location>
</feature>
<dbReference type="InterPro" id="IPR043725">
    <property type="entry name" value="DUF5667"/>
</dbReference>
<accession>A0A1G1XYL1</accession>
<evidence type="ECO:0000313" key="4">
    <source>
        <dbReference type="EMBL" id="OGY45169.1"/>
    </source>
</evidence>
<dbReference type="AlphaFoldDB" id="A0A1G1XYL1"/>
<dbReference type="EMBL" id="MHIE01000027">
    <property type="protein sequence ID" value="OGY45169.1"/>
    <property type="molecule type" value="Genomic_DNA"/>
</dbReference>
<reference evidence="4 5" key="1">
    <citation type="journal article" date="2016" name="Nat. Commun.">
        <title>Thousands of microbial genomes shed light on interconnected biogeochemical processes in an aquifer system.</title>
        <authorList>
            <person name="Anantharaman K."/>
            <person name="Brown C.T."/>
            <person name="Hug L.A."/>
            <person name="Sharon I."/>
            <person name="Castelle C.J."/>
            <person name="Probst A.J."/>
            <person name="Thomas B.C."/>
            <person name="Singh A."/>
            <person name="Wilkins M.J."/>
            <person name="Karaoz U."/>
            <person name="Brodie E.L."/>
            <person name="Williams K.H."/>
            <person name="Hubbard S.S."/>
            <person name="Banfield J.F."/>
        </authorList>
    </citation>
    <scope>NUCLEOTIDE SEQUENCE [LARGE SCALE GENOMIC DNA]</scope>
</reference>
<organism evidence="4 5">
    <name type="scientific">Candidatus Buchananbacteria bacterium RIFCSPHIGHO2_01_FULL_44_11</name>
    <dbReference type="NCBI Taxonomy" id="1797535"/>
    <lineage>
        <taxon>Bacteria</taxon>
        <taxon>Candidatus Buchananiibacteriota</taxon>
    </lineage>
</organism>
<keyword evidence="2" id="KW-0472">Membrane</keyword>
<dbReference type="Proteomes" id="UP000178240">
    <property type="component" value="Unassembled WGS sequence"/>
</dbReference>
<evidence type="ECO:0000313" key="5">
    <source>
        <dbReference type="Proteomes" id="UP000178240"/>
    </source>
</evidence>
<gene>
    <name evidence="4" type="ORF">A2744_00795</name>
</gene>
<feature type="domain" description="DUF5667" evidence="3">
    <location>
        <begin position="76"/>
        <end position="230"/>
    </location>
</feature>
<keyword evidence="2" id="KW-0812">Transmembrane</keyword>
<dbReference type="Pfam" id="PF18915">
    <property type="entry name" value="DUF5667"/>
    <property type="match status" value="1"/>
</dbReference>
<proteinExistence type="predicted"/>
<dbReference type="STRING" id="1797535.A2744_00795"/>
<keyword evidence="2" id="KW-1133">Transmembrane helix</keyword>
<protein>
    <recommendedName>
        <fullName evidence="3">DUF5667 domain-containing protein</fullName>
    </recommendedName>
</protein>
<evidence type="ECO:0000256" key="2">
    <source>
        <dbReference type="SAM" id="Phobius"/>
    </source>
</evidence>
<name>A0A1G1XYL1_9BACT</name>
<comment type="caution">
    <text evidence="4">The sequence shown here is derived from an EMBL/GenBank/DDBJ whole genome shotgun (WGS) entry which is preliminary data.</text>
</comment>
<feature type="region of interest" description="Disordered" evidence="1">
    <location>
        <begin position="258"/>
        <end position="325"/>
    </location>
</feature>
<sequence>MKNDLNDKLKIQTQPLSELETDRLWQGIYRTIKVTEQETMLPRPKFFSRLVYIPLTVTSLLIIAFFGTATIAAQAKPGDLMFPVELAYENLQLNLTFNPEKKAKLSLQFSQERMKEVKEVLNKDTKPVPQPTVELKNDVLPAASILATTTEATSTQTTIIKSQSKPTQSLERTHQTLIGALDYLENAKIELEKSGNRDTAEAVRAMVDQLSNQTQDYIDDLEKIKQDIPDDDDEKNQEVRNRIDRSEKRLREKFRLDREREDETKDESDEQRAEELNQNNNGEQREEDQIDQPEDSENQEDGDRTESQDLSDQSLDFSPREELNN</sequence>